<dbReference type="RefSeq" id="WP_209405694.1">
    <property type="nucleotide sequence ID" value="NZ_JAGIYQ010000006.1"/>
</dbReference>
<keyword evidence="1" id="KW-0472">Membrane</keyword>
<sequence>MKSKFIIAMPLLLAGVVVGYFTLPWIILFFGIQFEANPPEPKNKYGEFPFHLVYEINGIQHTIDDTIICKYAGIGIDEGSGKHIKWEERLANGNKLTSFLFTEENQYGIELLDAVIEGNSTSIILDIGNPQYYLGYKKYRDYSPGRVSISSPLATGVISEDELWNRYNIKIIEKKFSQPLLGNDLRNHLLIWILTLLNCQ</sequence>
<proteinExistence type="predicted"/>
<dbReference type="AlphaFoldDB" id="A0A940NNC0"/>
<reference evidence="2" key="1">
    <citation type="submission" date="2021-04" db="EMBL/GenBank/DDBJ databases">
        <title>Genome seq and assembly of Bacillus sp.</title>
        <authorList>
            <person name="Chhetri G."/>
        </authorList>
    </citation>
    <scope>NUCLEOTIDE SEQUENCE</scope>
    <source>
        <strain evidence="2">RG28</strain>
    </source>
</reference>
<dbReference type="EMBL" id="JAGIYQ010000006">
    <property type="protein sequence ID" value="MBP0725781.1"/>
    <property type="molecule type" value="Genomic_DNA"/>
</dbReference>
<keyword evidence="3" id="KW-1185">Reference proteome</keyword>
<evidence type="ECO:0000256" key="1">
    <source>
        <dbReference type="SAM" id="Phobius"/>
    </source>
</evidence>
<comment type="caution">
    <text evidence="2">The sequence shown here is derived from an EMBL/GenBank/DDBJ whole genome shotgun (WGS) entry which is preliminary data.</text>
</comment>
<keyword evidence="1" id="KW-1133">Transmembrane helix</keyword>
<accession>A0A940NNC0</accession>
<dbReference type="Proteomes" id="UP000682134">
    <property type="component" value="Unassembled WGS sequence"/>
</dbReference>
<evidence type="ECO:0000313" key="2">
    <source>
        <dbReference type="EMBL" id="MBP0725781.1"/>
    </source>
</evidence>
<gene>
    <name evidence="2" type="ORF">J5Y03_11415</name>
</gene>
<evidence type="ECO:0000313" key="3">
    <source>
        <dbReference type="Proteomes" id="UP000682134"/>
    </source>
</evidence>
<protein>
    <submittedName>
        <fullName evidence="2">Uncharacterized protein</fullName>
    </submittedName>
</protein>
<keyword evidence="1" id="KW-0812">Transmembrane</keyword>
<feature type="transmembrane region" description="Helical" evidence="1">
    <location>
        <begin position="12"/>
        <end position="32"/>
    </location>
</feature>
<name>A0A940NNC0_9BACI</name>
<organism evidence="2 3">
    <name type="scientific">Gottfriedia endophytica</name>
    <dbReference type="NCBI Taxonomy" id="2820819"/>
    <lineage>
        <taxon>Bacteria</taxon>
        <taxon>Bacillati</taxon>
        <taxon>Bacillota</taxon>
        <taxon>Bacilli</taxon>
        <taxon>Bacillales</taxon>
        <taxon>Bacillaceae</taxon>
        <taxon>Gottfriedia</taxon>
    </lineage>
</organism>